<evidence type="ECO:0000256" key="1">
    <source>
        <dbReference type="ARBA" id="ARBA00006987"/>
    </source>
</evidence>
<proteinExistence type="inferred from homology"/>
<sequence>MNTVSRIILFLFFMISAVFSAQAYPERPIRFIVPFNPGGGQDILIRHITPKVSNILGQQLVVENRPGAAGTLGALAVANAKPDGYTIGLGSSSTHAANVSQIAGLSYNPVTDFEPVALLAEFISPLVVTASLPVNSVDELIQLLKANPGKYNYASAGQGSPTRFKAILFNQIAGVNTVEIPYSGSAPALVDLVAGRVALMFDGIAATAPLVKANKLKILAISSPQRLPEYPTIPTLDELGIKGINANAWAAVFAPAGTPQPVVEKLNAAFNQAINDPAIRAKLTELGYQPYGNIASPALRDFVKSEIAEWARLSKLAGIEAK</sequence>
<dbReference type="Pfam" id="PF03401">
    <property type="entry name" value="TctC"/>
    <property type="match status" value="1"/>
</dbReference>
<feature type="chain" id="PRO_5046523951" evidence="2">
    <location>
        <begin position="24"/>
        <end position="322"/>
    </location>
</feature>
<dbReference type="SUPFAM" id="SSF53850">
    <property type="entry name" value="Periplasmic binding protein-like II"/>
    <property type="match status" value="1"/>
</dbReference>
<gene>
    <name evidence="3" type="ORF">K6K13_09785</name>
</gene>
<dbReference type="EMBL" id="CP081864">
    <property type="protein sequence ID" value="QZN97579.1"/>
    <property type="molecule type" value="Genomic_DNA"/>
</dbReference>
<dbReference type="Gene3D" id="3.40.190.150">
    <property type="entry name" value="Bordetella uptake gene, domain 1"/>
    <property type="match status" value="1"/>
</dbReference>
<keyword evidence="4" id="KW-1185">Reference proteome</keyword>
<protein>
    <submittedName>
        <fullName evidence="3">Tripartite tricarboxylate transporter substrate binding protein</fullName>
    </submittedName>
</protein>
<dbReference type="PIRSF" id="PIRSF017082">
    <property type="entry name" value="YflP"/>
    <property type="match status" value="1"/>
</dbReference>
<evidence type="ECO:0000256" key="2">
    <source>
        <dbReference type="SAM" id="SignalP"/>
    </source>
</evidence>
<dbReference type="Proteomes" id="UP000825886">
    <property type="component" value="Chromosome"/>
</dbReference>
<organism evidence="3 4">
    <name type="scientific">Symbiopectobacterium purcellii</name>
    <dbReference type="NCBI Taxonomy" id="2871826"/>
    <lineage>
        <taxon>Bacteria</taxon>
        <taxon>Pseudomonadati</taxon>
        <taxon>Pseudomonadota</taxon>
        <taxon>Gammaproteobacteria</taxon>
        <taxon>Enterobacterales</taxon>
        <taxon>Enterobacteriaceae</taxon>
    </lineage>
</organism>
<dbReference type="PANTHER" id="PTHR42928">
    <property type="entry name" value="TRICARBOXYLATE-BINDING PROTEIN"/>
    <property type="match status" value="1"/>
</dbReference>
<keyword evidence="2" id="KW-0732">Signal</keyword>
<accession>A0ABX9AQW5</accession>
<reference evidence="3 4" key="1">
    <citation type="submission" date="2021-08" db="EMBL/GenBank/DDBJ databases">
        <title>Culture and genomic analysis of Symbiopectobacterium purcellii sp. nov. gen. nov., isolated from the leafhopper Empoasca decipiens.</title>
        <authorList>
            <person name="Nadal-Jimenez P."/>
            <person name="Siozios S."/>
            <person name="Halliday N."/>
            <person name="Camara M."/>
            <person name="Hurst G.D.D."/>
        </authorList>
    </citation>
    <scope>NUCLEOTIDE SEQUENCE [LARGE SCALE GENOMIC DNA]</scope>
    <source>
        <strain evidence="3 4">SyEd1</strain>
    </source>
</reference>
<dbReference type="InterPro" id="IPR042100">
    <property type="entry name" value="Bug_dom1"/>
</dbReference>
<dbReference type="PANTHER" id="PTHR42928:SF5">
    <property type="entry name" value="BLR1237 PROTEIN"/>
    <property type="match status" value="1"/>
</dbReference>
<evidence type="ECO:0000313" key="3">
    <source>
        <dbReference type="EMBL" id="QZN97579.1"/>
    </source>
</evidence>
<feature type="signal peptide" evidence="2">
    <location>
        <begin position="1"/>
        <end position="23"/>
    </location>
</feature>
<name>A0ABX9AQW5_9ENTR</name>
<comment type="similarity">
    <text evidence="1">Belongs to the UPF0065 (bug) family.</text>
</comment>
<dbReference type="CDD" id="cd07012">
    <property type="entry name" value="PBP2_Bug_TTT"/>
    <property type="match status" value="1"/>
</dbReference>
<dbReference type="Gene3D" id="3.40.190.10">
    <property type="entry name" value="Periplasmic binding protein-like II"/>
    <property type="match status" value="1"/>
</dbReference>
<dbReference type="InterPro" id="IPR005064">
    <property type="entry name" value="BUG"/>
</dbReference>
<evidence type="ECO:0000313" key="4">
    <source>
        <dbReference type="Proteomes" id="UP000825886"/>
    </source>
</evidence>
<dbReference type="RefSeq" id="WP_222160616.1">
    <property type="nucleotide sequence ID" value="NZ_CP081864.1"/>
</dbReference>